<dbReference type="GO" id="GO:0043448">
    <property type="term" value="P:alkane catabolic process"/>
    <property type="evidence" value="ECO:0007669"/>
    <property type="project" value="TreeGrafter"/>
</dbReference>
<dbReference type="RefSeq" id="WP_208258947.1">
    <property type="nucleotide sequence ID" value="NZ_JAGEOJ010000012.1"/>
</dbReference>
<dbReference type="Proteomes" id="UP000669179">
    <property type="component" value="Unassembled WGS sequence"/>
</dbReference>
<sequence length="240" mass="23549">MRLQRSAAGTGAAVAACVALTSCAGYTGHSSHAITGAGGKSPEPGADVVITDAPSSAQSIRISANPRLGGILADGGGRTLYRYDRDTARPSRSNCAGECTRLWPPEPWSPGMKLTGINRAVIGRVARPGGSWQLTVGGWPMYRYIGDEGPGDAHGQGIAGAWFASTPIGTRARLLNGAGIDPGAAVKPGPGAGSDTGGTNGTTNGTNGNSDGTGNGATGGATSGGGSAPNAPNTGGTTGY</sequence>
<feature type="chain" id="PRO_5038844151" description="Lipoprotein with Yx(FWY)xxD motif" evidence="2">
    <location>
        <begin position="25"/>
        <end position="240"/>
    </location>
</feature>
<dbReference type="PANTHER" id="PTHR39335:SF1">
    <property type="entry name" value="BLL4220 PROTEIN"/>
    <property type="match status" value="1"/>
</dbReference>
<evidence type="ECO:0000256" key="1">
    <source>
        <dbReference type="SAM" id="MobiDB-lite"/>
    </source>
</evidence>
<evidence type="ECO:0008006" key="5">
    <source>
        <dbReference type="Google" id="ProtNLM"/>
    </source>
</evidence>
<dbReference type="EMBL" id="JAGEOJ010000012">
    <property type="protein sequence ID" value="MBO2451036.1"/>
    <property type="molecule type" value="Genomic_DNA"/>
</dbReference>
<dbReference type="InterPro" id="IPR005297">
    <property type="entry name" value="Lipoprotein_repeat"/>
</dbReference>
<keyword evidence="2" id="KW-0732">Signal</keyword>
<dbReference type="AlphaFoldDB" id="A0A939PM24"/>
<proteinExistence type="predicted"/>
<reference evidence="3" key="1">
    <citation type="submission" date="2021-03" db="EMBL/GenBank/DDBJ databases">
        <authorList>
            <person name="Kanchanasin P."/>
            <person name="Saeng-In P."/>
            <person name="Phongsopitanun W."/>
            <person name="Yuki M."/>
            <person name="Kudo T."/>
            <person name="Ohkuma M."/>
            <person name="Tanasupawat S."/>
        </authorList>
    </citation>
    <scope>NUCLEOTIDE SEQUENCE</scope>
    <source>
        <strain evidence="3">GKU 128</strain>
    </source>
</reference>
<feature type="region of interest" description="Disordered" evidence="1">
    <location>
        <begin position="181"/>
        <end position="240"/>
    </location>
</feature>
<organism evidence="3 4">
    <name type="scientific">Actinomadura barringtoniae</name>
    <dbReference type="NCBI Taxonomy" id="1427535"/>
    <lineage>
        <taxon>Bacteria</taxon>
        <taxon>Bacillati</taxon>
        <taxon>Actinomycetota</taxon>
        <taxon>Actinomycetes</taxon>
        <taxon>Streptosporangiales</taxon>
        <taxon>Thermomonosporaceae</taxon>
        <taxon>Actinomadura</taxon>
    </lineage>
</organism>
<comment type="caution">
    <text evidence="3">The sequence shown here is derived from an EMBL/GenBank/DDBJ whole genome shotgun (WGS) entry which is preliminary data.</text>
</comment>
<gene>
    <name evidence="3" type="ORF">J4573_28330</name>
</gene>
<accession>A0A939PM24</accession>
<feature type="compositionally biased region" description="Low complexity" evidence="1">
    <location>
        <begin position="201"/>
        <end position="210"/>
    </location>
</feature>
<feature type="compositionally biased region" description="Gly residues" evidence="1">
    <location>
        <begin position="190"/>
        <end position="200"/>
    </location>
</feature>
<feature type="compositionally biased region" description="Gly residues" evidence="1">
    <location>
        <begin position="211"/>
        <end position="227"/>
    </location>
</feature>
<evidence type="ECO:0000256" key="2">
    <source>
        <dbReference type="SAM" id="SignalP"/>
    </source>
</evidence>
<name>A0A939PM24_9ACTN</name>
<protein>
    <recommendedName>
        <fullName evidence="5">Lipoprotein with Yx(FWY)xxD motif</fullName>
    </recommendedName>
</protein>
<keyword evidence="4" id="KW-1185">Reference proteome</keyword>
<dbReference type="Pfam" id="PF03640">
    <property type="entry name" value="Lipoprotein_15"/>
    <property type="match status" value="2"/>
</dbReference>
<feature type="signal peptide" evidence="2">
    <location>
        <begin position="1"/>
        <end position="24"/>
    </location>
</feature>
<dbReference type="PANTHER" id="PTHR39335">
    <property type="entry name" value="BLL4220 PROTEIN"/>
    <property type="match status" value="1"/>
</dbReference>
<evidence type="ECO:0000313" key="3">
    <source>
        <dbReference type="EMBL" id="MBO2451036.1"/>
    </source>
</evidence>
<evidence type="ECO:0000313" key="4">
    <source>
        <dbReference type="Proteomes" id="UP000669179"/>
    </source>
</evidence>
<dbReference type="PROSITE" id="PS51257">
    <property type="entry name" value="PROKAR_LIPOPROTEIN"/>
    <property type="match status" value="1"/>
</dbReference>